<name>Q5BDK7_EMENI</name>
<dbReference type="OrthoDB" id="4363600at2759"/>
<dbReference type="InParanoid" id="Q5BDK7"/>
<dbReference type="RefSeq" id="XP_658977.1">
    <property type="nucleotide sequence ID" value="XM_653885.1"/>
</dbReference>
<dbReference type="KEGG" id="ani:ANIA_01373"/>
<reference evidence="3" key="1">
    <citation type="journal article" date="2005" name="Nature">
        <title>Sequencing of Aspergillus nidulans and comparative analysis with A. fumigatus and A. oryzae.</title>
        <authorList>
            <person name="Galagan J.E."/>
            <person name="Calvo S.E."/>
            <person name="Cuomo C."/>
            <person name="Ma L.J."/>
            <person name="Wortman J.R."/>
            <person name="Batzoglou S."/>
            <person name="Lee S.I."/>
            <person name="Basturkmen M."/>
            <person name="Spevak C.C."/>
            <person name="Clutterbuck J."/>
            <person name="Kapitonov V."/>
            <person name="Jurka J."/>
            <person name="Scazzocchio C."/>
            <person name="Farman M."/>
            <person name="Butler J."/>
            <person name="Purcell S."/>
            <person name="Harris S."/>
            <person name="Braus G.H."/>
            <person name="Draht O."/>
            <person name="Busch S."/>
            <person name="D'Enfert C."/>
            <person name="Bouchier C."/>
            <person name="Goldman G.H."/>
            <person name="Bell-Pedersen D."/>
            <person name="Griffiths-Jones S."/>
            <person name="Doonan J.H."/>
            <person name="Yu J."/>
            <person name="Vienken K."/>
            <person name="Pain A."/>
            <person name="Freitag M."/>
            <person name="Selker E.U."/>
            <person name="Archer D.B."/>
            <person name="Penalva M.A."/>
            <person name="Oakley B.R."/>
            <person name="Momany M."/>
            <person name="Tanaka T."/>
            <person name="Kumagai T."/>
            <person name="Asai K."/>
            <person name="Machida M."/>
            <person name="Nierman W.C."/>
            <person name="Denning D.W."/>
            <person name="Caddick M."/>
            <person name="Hynes M."/>
            <person name="Paoletti M."/>
            <person name="Fischer R."/>
            <person name="Miller B."/>
            <person name="Dyer P."/>
            <person name="Sachs M.S."/>
            <person name="Osmani S.A."/>
            <person name="Birren B.W."/>
        </authorList>
    </citation>
    <scope>NUCLEOTIDE SEQUENCE [LARGE SCALE GENOMIC DNA]</scope>
    <source>
        <strain evidence="3">FGSC A4 / ATCC 38163 / CBS 112.46 / NRRL 194 / M139</strain>
    </source>
</reference>
<accession>C8VRV6</accession>
<dbReference type="EMBL" id="BN001308">
    <property type="protein sequence ID" value="CBF87627.1"/>
    <property type="molecule type" value="Genomic_DNA"/>
</dbReference>
<organism evidence="2 3">
    <name type="scientific">Emericella nidulans (strain FGSC A4 / ATCC 38163 / CBS 112.46 / NRRL 194 / M139)</name>
    <name type="common">Aspergillus nidulans</name>
    <dbReference type="NCBI Taxonomy" id="227321"/>
    <lineage>
        <taxon>Eukaryota</taxon>
        <taxon>Fungi</taxon>
        <taxon>Dikarya</taxon>
        <taxon>Ascomycota</taxon>
        <taxon>Pezizomycotina</taxon>
        <taxon>Eurotiomycetes</taxon>
        <taxon>Eurotiomycetidae</taxon>
        <taxon>Eurotiales</taxon>
        <taxon>Aspergillaceae</taxon>
        <taxon>Aspergillus</taxon>
        <taxon>Aspergillus subgen. Nidulantes</taxon>
    </lineage>
</organism>
<feature type="compositionally biased region" description="Acidic residues" evidence="1">
    <location>
        <begin position="110"/>
        <end position="123"/>
    </location>
</feature>
<feature type="compositionally biased region" description="Basic and acidic residues" evidence="1">
    <location>
        <begin position="89"/>
        <end position="99"/>
    </location>
</feature>
<dbReference type="Proteomes" id="UP000000560">
    <property type="component" value="Chromosome VIII"/>
</dbReference>
<dbReference type="AlphaFoldDB" id="Q5BDK7"/>
<protein>
    <submittedName>
        <fullName evidence="2">Uncharacterized protein</fullName>
    </submittedName>
</protein>
<dbReference type="OMA" id="YHLYLCS"/>
<evidence type="ECO:0000313" key="3">
    <source>
        <dbReference type="Proteomes" id="UP000000560"/>
    </source>
</evidence>
<accession>Q5BDK7</accession>
<reference evidence="3" key="2">
    <citation type="journal article" date="2009" name="Fungal Genet. Biol.">
        <title>The 2008 update of the Aspergillus nidulans genome annotation: a community effort.</title>
        <authorList>
            <person name="Wortman J.R."/>
            <person name="Gilsenan J.M."/>
            <person name="Joardar V."/>
            <person name="Deegan J."/>
            <person name="Clutterbuck J."/>
            <person name="Andersen M.R."/>
            <person name="Archer D."/>
            <person name="Bencina M."/>
            <person name="Braus G."/>
            <person name="Coutinho P."/>
            <person name="von Dohren H."/>
            <person name="Doonan J."/>
            <person name="Driessen A.J."/>
            <person name="Durek P."/>
            <person name="Espeso E."/>
            <person name="Fekete E."/>
            <person name="Flipphi M."/>
            <person name="Estrada C.G."/>
            <person name="Geysens S."/>
            <person name="Goldman G."/>
            <person name="de Groot P.W."/>
            <person name="Hansen K."/>
            <person name="Harris S.D."/>
            <person name="Heinekamp T."/>
            <person name="Helmstaedt K."/>
            <person name="Henrissat B."/>
            <person name="Hofmann G."/>
            <person name="Homan T."/>
            <person name="Horio T."/>
            <person name="Horiuchi H."/>
            <person name="James S."/>
            <person name="Jones M."/>
            <person name="Karaffa L."/>
            <person name="Karanyi Z."/>
            <person name="Kato M."/>
            <person name="Keller N."/>
            <person name="Kelly D.E."/>
            <person name="Kiel J.A."/>
            <person name="Kim J.M."/>
            <person name="van der Klei I.J."/>
            <person name="Klis F.M."/>
            <person name="Kovalchuk A."/>
            <person name="Krasevec N."/>
            <person name="Kubicek C.P."/>
            <person name="Liu B."/>
            <person name="Maccabe A."/>
            <person name="Meyer V."/>
            <person name="Mirabito P."/>
            <person name="Miskei M."/>
            <person name="Mos M."/>
            <person name="Mullins J."/>
            <person name="Nelson D.R."/>
            <person name="Nielsen J."/>
            <person name="Oakley B.R."/>
            <person name="Osmani S.A."/>
            <person name="Pakula T."/>
            <person name="Paszewski A."/>
            <person name="Paulsen I."/>
            <person name="Pilsyk S."/>
            <person name="Pocsi I."/>
            <person name="Punt P.J."/>
            <person name="Ram A.F."/>
            <person name="Ren Q."/>
            <person name="Robellet X."/>
            <person name="Robson G."/>
            <person name="Seiboth B."/>
            <person name="van Solingen P."/>
            <person name="Specht T."/>
            <person name="Sun J."/>
            <person name="Taheri-Talesh N."/>
            <person name="Takeshita N."/>
            <person name="Ussery D."/>
            <person name="vanKuyk P.A."/>
            <person name="Visser H."/>
            <person name="van de Vondervoort P.J."/>
            <person name="de Vries R.P."/>
            <person name="Walton J."/>
            <person name="Xiang X."/>
            <person name="Xiong Y."/>
            <person name="Zeng A.P."/>
            <person name="Brandt B.W."/>
            <person name="Cornell M.J."/>
            <person name="van den Hondel C.A."/>
            <person name="Visser J."/>
            <person name="Oliver S.G."/>
            <person name="Turner G."/>
        </authorList>
    </citation>
    <scope>GENOME REANNOTATION</scope>
    <source>
        <strain evidence="3">FGSC A4 / ATCC 38163 / CBS 112.46 / NRRL 194 / M139</strain>
    </source>
</reference>
<dbReference type="GeneID" id="2877152"/>
<dbReference type="HOGENOM" id="CLU_036002_0_0_1"/>
<dbReference type="STRING" id="227321.Q5BDK7"/>
<gene>
    <name evidence="2" type="ORF">ANIA_01373</name>
</gene>
<evidence type="ECO:0000256" key="1">
    <source>
        <dbReference type="SAM" id="MobiDB-lite"/>
    </source>
</evidence>
<feature type="region of interest" description="Disordered" evidence="1">
    <location>
        <begin position="89"/>
        <end position="126"/>
    </location>
</feature>
<feature type="region of interest" description="Disordered" evidence="1">
    <location>
        <begin position="460"/>
        <end position="489"/>
    </location>
</feature>
<proteinExistence type="predicted"/>
<keyword evidence="3" id="KW-1185">Reference proteome</keyword>
<evidence type="ECO:0000313" key="2">
    <source>
        <dbReference type="EMBL" id="CBF87627.1"/>
    </source>
</evidence>
<sequence>MLYKLDRGTARESAVAGVESAAPVFKMKKTREELRLARKLLEKNALTCNDKDEVEVVGSEDEVKFAHEKVKADVTEPEVLDEIEKTEITENGRGTDHIDGITGFASDSPVLEDDDDETADDDVMDRRRSEPPAYVVSHPWAIVDYHLYLCSAERGQTLETRRNGTYLFDGADCRPLSYEEFAEDRALASQCSPGDQPQLLFGILPIAERHHFADRNPSFGGRHYVLGFDYDCKTLYARHFDWFPHDLSDIWCVWDNSSNVYTVTVPDLIHIMDTSLGKGEIPVGMGILSSSQYCLALESDDDPGLEIIIATLWCQWLLDFSDILFKQETGSLPDFQARLASYVEQGRLILQRASYRAWFAVRDGYSKEQYRSNVTINQYTNDLYTFEKSEQDGSLKGQPWVAPGLETCNQIRHNERMQRKKRVEQRLEDLFVAPETEATQDQESVLRSILAKTGQGVVDFSKDAPADIPKTPSPKSRHDTSKLPERSYSGSPVILTPATASCNGFGSTAYHHVPLCMLLERALDLAHTYPELDNIANRERLGDLLADMGIEVQEFVAGLDNHGWKPDTSSKEDSPSCLIQCPAFD</sequence>
<feature type="compositionally biased region" description="Basic and acidic residues" evidence="1">
    <location>
        <begin position="476"/>
        <end position="485"/>
    </location>
</feature>